<evidence type="ECO:0000313" key="1">
    <source>
        <dbReference type="EMBL" id="GBR73651.1"/>
    </source>
</evidence>
<dbReference type="EMBL" id="BGZN01000016">
    <property type="protein sequence ID" value="GBR73651.1"/>
    <property type="molecule type" value="Genomic_DNA"/>
</dbReference>
<accession>A0A388TAC5</accession>
<keyword evidence="2" id="KW-1185">Reference proteome</keyword>
<sequence>MNLQAGRITVLTSIEYGGVGKTFFLDCLKALFQAAEWQEISGVRCKEHTDSKPMAVPSLKKVKKSRPNIKLFIIDNAEFVDNLQELEAIRAAGIACVVSSRPLFGFDERHNYLCQIADTVLEFEPISKQDRPYRKINVLKSIEKIGAQCGK</sequence>
<protein>
    <submittedName>
        <fullName evidence="1">Uncharacterized protein</fullName>
    </submittedName>
</protein>
<dbReference type="Proteomes" id="UP000269352">
    <property type="component" value="Unassembled WGS sequence"/>
</dbReference>
<gene>
    <name evidence="1" type="ORF">NO1_0987</name>
</gene>
<organism evidence="1 2">
    <name type="scientific">Termititenax aidoneus</name>
    <dbReference type="NCBI Taxonomy" id="2218524"/>
    <lineage>
        <taxon>Bacteria</taxon>
        <taxon>Bacillati</taxon>
        <taxon>Candidatus Margulisiibacteriota</taxon>
        <taxon>Candidatus Termititenacia</taxon>
        <taxon>Candidatus Termititenacales</taxon>
        <taxon>Candidatus Termititenacaceae</taxon>
        <taxon>Candidatus Termititenax</taxon>
    </lineage>
</organism>
<comment type="caution">
    <text evidence="1">The sequence shown here is derived from an EMBL/GenBank/DDBJ whole genome shotgun (WGS) entry which is preliminary data.</text>
</comment>
<name>A0A388TAC5_TERA1</name>
<evidence type="ECO:0000313" key="2">
    <source>
        <dbReference type="Proteomes" id="UP000269352"/>
    </source>
</evidence>
<reference evidence="1 2" key="1">
    <citation type="journal article" date="2019" name="ISME J.">
        <title>Genome analyses of uncultured TG2/ZB3 bacteria in 'Margulisbacteria' specifically attached to ectosymbiotic spirochetes of protists in the termite gut.</title>
        <authorList>
            <person name="Utami Y.D."/>
            <person name="Kuwahara H."/>
            <person name="Igai K."/>
            <person name="Murakami T."/>
            <person name="Sugaya K."/>
            <person name="Morikawa T."/>
            <person name="Nagura Y."/>
            <person name="Yuki M."/>
            <person name="Deevong P."/>
            <person name="Inoue T."/>
            <person name="Kihara K."/>
            <person name="Lo N."/>
            <person name="Yamada A."/>
            <person name="Ohkuma M."/>
            <person name="Hongoh Y."/>
        </authorList>
    </citation>
    <scope>NUCLEOTIDE SEQUENCE [LARGE SCALE GENOMIC DNA]</scope>
    <source>
        <strain evidence="1">NkOx7-01</strain>
    </source>
</reference>
<proteinExistence type="predicted"/>
<dbReference type="AlphaFoldDB" id="A0A388TAC5"/>